<dbReference type="Proteomes" id="UP000509327">
    <property type="component" value="Chromosome"/>
</dbReference>
<dbReference type="GO" id="GO:0005975">
    <property type="term" value="P:carbohydrate metabolic process"/>
    <property type="evidence" value="ECO:0007669"/>
    <property type="project" value="InterPro"/>
</dbReference>
<dbReference type="HAMAP" id="MF_00691">
    <property type="entry name" value="PxpA"/>
    <property type="match status" value="1"/>
</dbReference>
<comment type="subunit">
    <text evidence="1">Forms a complex composed of PxpA, PxpB and PxpC.</text>
</comment>
<sequence>MQTYTLDINCDLGESYGTYRTMMKSDEAILPLITSANIACGFHAGDPATMRLTVEHAMMHQVAIGAHPGLPDLQGFGRRIMEITPREAYDMVVYQIGALEAFVRASGGQLHHVKPHGALYNMAAADIKLAQAIAEAVYQVEPELYLYGLAGSELMMAAKRTGVRGVSEVFADRTYCSDGRLTPRSHHGALIEQPEAALAQVLRMVKEGKVIAVDGTEVPIRADTVCIHGDGEHALTFAQTIREILEAAGVDVTAYQAT</sequence>
<dbReference type="EC" id="3.5.2.9" evidence="1"/>
<dbReference type="InterPro" id="IPR011330">
    <property type="entry name" value="Glyco_hydro/deAcase_b/a-brl"/>
</dbReference>
<keyword evidence="1" id="KW-0378">Hydrolase</keyword>
<keyword evidence="1" id="KW-0067">ATP-binding</keyword>
<evidence type="ECO:0000313" key="3">
    <source>
        <dbReference type="EMBL" id="QKS58247.1"/>
    </source>
</evidence>
<dbReference type="EMBL" id="CP054614">
    <property type="protein sequence ID" value="QKS58247.1"/>
    <property type="molecule type" value="Genomic_DNA"/>
</dbReference>
<dbReference type="OrthoDB" id="9773478at2"/>
<gene>
    <name evidence="1" type="primary">pxpA</name>
    <name evidence="2" type="ORF">DFQ00_11497</name>
    <name evidence="3" type="ORF">HUB98_19710</name>
</gene>
<evidence type="ECO:0000313" key="4">
    <source>
        <dbReference type="Proteomes" id="UP000247790"/>
    </source>
</evidence>
<dbReference type="PANTHER" id="PTHR30292">
    <property type="entry name" value="UNCHARACTERIZED PROTEIN YBGL-RELATED"/>
    <property type="match status" value="1"/>
</dbReference>
<dbReference type="NCBIfam" id="NF003816">
    <property type="entry name" value="PRK05406.1-5"/>
    <property type="match status" value="1"/>
</dbReference>
<dbReference type="InterPro" id="IPR005501">
    <property type="entry name" value="LamB/YcsF/PxpA-like"/>
</dbReference>
<name>A0A2V4VF59_PAEBA</name>
<organism evidence="2 4">
    <name type="scientific">Paenibacillus barcinonensis</name>
    <dbReference type="NCBI Taxonomy" id="198119"/>
    <lineage>
        <taxon>Bacteria</taxon>
        <taxon>Bacillati</taxon>
        <taxon>Bacillota</taxon>
        <taxon>Bacilli</taxon>
        <taxon>Bacillales</taxon>
        <taxon>Paenibacillaceae</taxon>
        <taxon>Paenibacillus</taxon>
    </lineage>
</organism>
<dbReference type="GO" id="GO:0005524">
    <property type="term" value="F:ATP binding"/>
    <property type="evidence" value="ECO:0007669"/>
    <property type="project" value="UniProtKB-UniRule"/>
</dbReference>
<comment type="catalytic activity">
    <reaction evidence="1">
        <text>5-oxo-L-proline + ATP + 2 H2O = L-glutamate + ADP + phosphate + H(+)</text>
        <dbReference type="Rhea" id="RHEA:10348"/>
        <dbReference type="ChEBI" id="CHEBI:15377"/>
        <dbReference type="ChEBI" id="CHEBI:15378"/>
        <dbReference type="ChEBI" id="CHEBI:29985"/>
        <dbReference type="ChEBI" id="CHEBI:30616"/>
        <dbReference type="ChEBI" id="CHEBI:43474"/>
        <dbReference type="ChEBI" id="CHEBI:58402"/>
        <dbReference type="ChEBI" id="CHEBI:456216"/>
        <dbReference type="EC" id="3.5.2.9"/>
    </reaction>
</comment>
<dbReference type="Proteomes" id="UP000247790">
    <property type="component" value="Unassembled WGS sequence"/>
</dbReference>
<dbReference type="CDD" id="cd10787">
    <property type="entry name" value="LamB_YcsF_like"/>
    <property type="match status" value="1"/>
</dbReference>
<reference evidence="3 5" key="2">
    <citation type="submission" date="2020-06" db="EMBL/GenBank/DDBJ databases">
        <title>Complete genome of Paenibacillus barcinonensis KACC11450.</title>
        <authorList>
            <person name="Kim M."/>
            <person name="Park Y.-J."/>
            <person name="Shin J.-H."/>
        </authorList>
    </citation>
    <scope>NUCLEOTIDE SEQUENCE [LARGE SCALE GENOMIC DNA]</scope>
    <source>
        <strain evidence="3 5">KACC11450</strain>
    </source>
</reference>
<comment type="function">
    <text evidence="1">Catalyzes the cleavage of 5-oxoproline to form L-glutamate coupled to the hydrolysis of ATP to ADP and inorganic phosphate.</text>
</comment>
<dbReference type="EMBL" id="QJSW01000014">
    <property type="protein sequence ID" value="PYE47356.1"/>
    <property type="molecule type" value="Genomic_DNA"/>
</dbReference>
<evidence type="ECO:0000313" key="5">
    <source>
        <dbReference type="Proteomes" id="UP000509327"/>
    </source>
</evidence>
<dbReference type="SUPFAM" id="SSF88713">
    <property type="entry name" value="Glycoside hydrolase/deacetylase"/>
    <property type="match status" value="1"/>
</dbReference>
<evidence type="ECO:0000313" key="2">
    <source>
        <dbReference type="EMBL" id="PYE47356.1"/>
    </source>
</evidence>
<keyword evidence="5" id="KW-1185">Reference proteome</keyword>
<dbReference type="Gene3D" id="3.20.20.370">
    <property type="entry name" value="Glycoside hydrolase/deacetylase"/>
    <property type="match status" value="1"/>
</dbReference>
<dbReference type="PANTHER" id="PTHR30292:SF0">
    <property type="entry name" value="5-OXOPROLINASE SUBUNIT A"/>
    <property type="match status" value="1"/>
</dbReference>
<dbReference type="Pfam" id="PF03746">
    <property type="entry name" value="LamB_YcsF"/>
    <property type="match status" value="1"/>
</dbReference>
<proteinExistence type="inferred from homology"/>
<protein>
    <recommendedName>
        <fullName evidence="1">5-oxoprolinase subunit A</fullName>
        <shortName evidence="1">5-OPase subunit A</shortName>
        <ecNumber evidence="1">3.5.2.9</ecNumber>
    </recommendedName>
    <alternativeName>
        <fullName evidence="1">5-oxoprolinase (ATP-hydrolyzing) subunit A</fullName>
    </alternativeName>
</protein>
<evidence type="ECO:0000256" key="1">
    <source>
        <dbReference type="HAMAP-Rule" id="MF_00691"/>
    </source>
</evidence>
<reference evidence="2 4" key="1">
    <citation type="submission" date="2018-06" db="EMBL/GenBank/DDBJ databases">
        <title>Genomic Encyclopedia of Type Strains, Phase III (KMG-III): the genomes of soil and plant-associated and newly described type strains.</title>
        <authorList>
            <person name="Whitman W."/>
        </authorList>
    </citation>
    <scope>NUCLEOTIDE SEQUENCE [LARGE SCALE GENOMIC DNA]</scope>
    <source>
        <strain evidence="2 4">CECT 7022</strain>
    </source>
</reference>
<dbReference type="NCBIfam" id="NF003814">
    <property type="entry name" value="PRK05406.1-3"/>
    <property type="match status" value="1"/>
</dbReference>
<keyword evidence="1" id="KW-0547">Nucleotide-binding</keyword>
<dbReference type="GO" id="GO:0017168">
    <property type="term" value="F:5-oxoprolinase (ATP-hydrolyzing) activity"/>
    <property type="evidence" value="ECO:0007669"/>
    <property type="project" value="UniProtKB-UniRule"/>
</dbReference>
<comment type="similarity">
    <text evidence="1">Belongs to the LamB/PxpA family.</text>
</comment>
<dbReference type="RefSeq" id="WP_110898171.1">
    <property type="nucleotide sequence ID" value="NZ_CP054614.1"/>
</dbReference>
<dbReference type="AlphaFoldDB" id="A0A2V4VF59"/>
<accession>A0A2V4VF59</accession>